<protein>
    <submittedName>
        <fullName evidence="7">FAD-dependent oxidoreductase</fullName>
    </submittedName>
</protein>
<dbReference type="InterPro" id="IPR017941">
    <property type="entry name" value="Rieske_2Fe-2S"/>
</dbReference>
<dbReference type="InterPro" id="IPR036188">
    <property type="entry name" value="FAD/NAD-bd_sf"/>
</dbReference>
<reference evidence="7 8" key="1">
    <citation type="submission" date="2017-10" db="EMBL/GenBank/DDBJ databases">
        <title>Bacillus sp. nov., a halophilic bacterium isolated from a Keqin Lake.</title>
        <authorList>
            <person name="Wang H."/>
        </authorList>
    </citation>
    <scope>NUCLEOTIDE SEQUENCE [LARGE SCALE GENOMIC DNA]</scope>
    <source>
        <strain evidence="7 8">KQ-12</strain>
    </source>
</reference>
<dbReference type="SUPFAM" id="SSF50022">
    <property type="entry name" value="ISP domain"/>
    <property type="match status" value="1"/>
</dbReference>
<proteinExistence type="predicted"/>
<dbReference type="Gene3D" id="3.30.9.10">
    <property type="entry name" value="D-Amino Acid Oxidase, subunit A, domain 2"/>
    <property type="match status" value="1"/>
</dbReference>
<accession>A0A323TGF6</accession>
<comment type="caution">
    <text evidence="7">The sequence shown here is derived from an EMBL/GenBank/DDBJ whole genome shotgun (WGS) entry which is preliminary data.</text>
</comment>
<keyword evidence="4" id="KW-0411">Iron-sulfur</keyword>
<evidence type="ECO:0000256" key="1">
    <source>
        <dbReference type="ARBA" id="ARBA00022714"/>
    </source>
</evidence>
<dbReference type="InterPro" id="IPR036922">
    <property type="entry name" value="Rieske_2Fe-2S_sf"/>
</dbReference>
<dbReference type="PANTHER" id="PTHR13847:SF274">
    <property type="entry name" value="RIESKE 2FE-2S IRON-SULFUR PROTEIN YHFW-RELATED"/>
    <property type="match status" value="1"/>
</dbReference>
<keyword evidence="3" id="KW-0408">Iron</keyword>
<dbReference type="PROSITE" id="PS51296">
    <property type="entry name" value="RIESKE"/>
    <property type="match status" value="1"/>
</dbReference>
<evidence type="ECO:0000259" key="6">
    <source>
        <dbReference type="PROSITE" id="PS51296"/>
    </source>
</evidence>
<sequence length="510" mass="56219">MSNHPISNYPDSLWLSHEENHTFPKLQEDIEVDVAIIGAGVTGITSAYLLSQQGLSVALIEGDQILNGTTGYTTAKVTSQHGAIYHKLIQSVGEENAWLYYEANEDALAFIKETAVKEKIEADLQTENAFIYTANGQQLNILEKEAKAYQKLRIDGIMATGDVGLPFEVDQALLLQNQAQFHPVKFFKGLLPSILKNGGMVFEGTRVQSVKGTKQPTALTTEGYTIKSNHCIVSSHFPFNDLSGLYFSRLHVERSYCLAIKPRADVPKGMSLSIDPGGTSLREAKSPNGEPLLLIGGGGHTAGKNEGSNFSSYESLKQFGEKWFGIESIPYRWSSQDLKTLDFVPYIGQNVAGEERILVATGYGKWGMTNGVAAALLLKDKIIGNDNPYHDLYDPMRSKIKKTDLFHFAKENVDTAKEFIKGKVHTSRKSLQDLNRNEGAVIEHEGKQVGAYKDEDGSSHLVSLNCTHMGCDVEWNDAEISWDCPCHGSRFSHTGKVIEGPATKPLKKFE</sequence>
<dbReference type="GO" id="GO:0016705">
    <property type="term" value="F:oxidoreductase activity, acting on paired donors, with incorporation or reduction of molecular oxygen"/>
    <property type="evidence" value="ECO:0007669"/>
    <property type="project" value="UniProtKB-ARBA"/>
</dbReference>
<dbReference type="InterPro" id="IPR005805">
    <property type="entry name" value="Rieske_Fe-S_prot_C"/>
</dbReference>
<organism evidence="7 8">
    <name type="scientific">Salipaludibacillus keqinensis</name>
    <dbReference type="NCBI Taxonomy" id="2045207"/>
    <lineage>
        <taxon>Bacteria</taxon>
        <taxon>Bacillati</taxon>
        <taxon>Bacillota</taxon>
        <taxon>Bacilli</taxon>
        <taxon>Bacillales</taxon>
        <taxon>Bacillaceae</taxon>
    </lineage>
</organism>
<dbReference type="SUPFAM" id="SSF51905">
    <property type="entry name" value="FAD/NAD(P)-binding domain"/>
    <property type="match status" value="1"/>
</dbReference>
<dbReference type="GO" id="GO:0004497">
    <property type="term" value="F:monooxygenase activity"/>
    <property type="evidence" value="ECO:0007669"/>
    <property type="project" value="UniProtKB-ARBA"/>
</dbReference>
<dbReference type="GO" id="GO:0016020">
    <property type="term" value="C:membrane"/>
    <property type="evidence" value="ECO:0007669"/>
    <property type="project" value="InterPro"/>
</dbReference>
<dbReference type="CDD" id="cd03477">
    <property type="entry name" value="Rieske_YhfW_C"/>
    <property type="match status" value="1"/>
</dbReference>
<keyword evidence="1" id="KW-0001">2Fe-2S</keyword>
<dbReference type="AlphaFoldDB" id="A0A323TGF6"/>
<evidence type="ECO:0000256" key="3">
    <source>
        <dbReference type="ARBA" id="ARBA00023004"/>
    </source>
</evidence>
<keyword evidence="8" id="KW-1185">Reference proteome</keyword>
<gene>
    <name evidence="7" type="ORF">CR194_09200</name>
</gene>
<dbReference type="Proteomes" id="UP000248214">
    <property type="component" value="Unassembled WGS sequence"/>
</dbReference>
<evidence type="ECO:0000256" key="5">
    <source>
        <dbReference type="ARBA" id="ARBA00023157"/>
    </source>
</evidence>
<keyword evidence="2" id="KW-0479">Metal-binding</keyword>
<evidence type="ECO:0000313" key="7">
    <source>
        <dbReference type="EMBL" id="PYZ93356.1"/>
    </source>
</evidence>
<feature type="domain" description="Rieske" evidence="6">
    <location>
        <begin position="426"/>
        <end position="510"/>
    </location>
</feature>
<dbReference type="FunFam" id="2.102.10.10:FF:000014">
    <property type="entry name" value="Oxidoreductase, FAD dependent"/>
    <property type="match status" value="1"/>
</dbReference>
<dbReference type="Pfam" id="PF01266">
    <property type="entry name" value="DAO"/>
    <property type="match status" value="1"/>
</dbReference>
<evidence type="ECO:0000256" key="4">
    <source>
        <dbReference type="ARBA" id="ARBA00023014"/>
    </source>
</evidence>
<dbReference type="Gene3D" id="2.102.10.10">
    <property type="entry name" value="Rieske [2Fe-2S] iron-sulphur domain"/>
    <property type="match status" value="1"/>
</dbReference>
<dbReference type="Gene3D" id="3.50.50.60">
    <property type="entry name" value="FAD/NAD(P)-binding domain"/>
    <property type="match status" value="1"/>
</dbReference>
<dbReference type="PRINTS" id="PR00162">
    <property type="entry name" value="RIESKE"/>
</dbReference>
<dbReference type="Pfam" id="PF00355">
    <property type="entry name" value="Rieske"/>
    <property type="match status" value="1"/>
</dbReference>
<dbReference type="InterPro" id="IPR006076">
    <property type="entry name" value="FAD-dep_OxRdtase"/>
</dbReference>
<evidence type="ECO:0000256" key="2">
    <source>
        <dbReference type="ARBA" id="ARBA00022723"/>
    </source>
</evidence>
<dbReference type="GO" id="GO:0005737">
    <property type="term" value="C:cytoplasm"/>
    <property type="evidence" value="ECO:0007669"/>
    <property type="project" value="TreeGrafter"/>
</dbReference>
<dbReference type="RefSeq" id="WP_110609388.1">
    <property type="nucleotide sequence ID" value="NZ_PDOD01000002.1"/>
</dbReference>
<keyword evidence="5" id="KW-1015">Disulfide bond</keyword>
<dbReference type="OrthoDB" id="9767869at2"/>
<dbReference type="GO" id="GO:0046872">
    <property type="term" value="F:metal ion binding"/>
    <property type="evidence" value="ECO:0007669"/>
    <property type="project" value="UniProtKB-KW"/>
</dbReference>
<evidence type="ECO:0000313" key="8">
    <source>
        <dbReference type="Proteomes" id="UP000248214"/>
    </source>
</evidence>
<dbReference type="PANTHER" id="PTHR13847">
    <property type="entry name" value="SARCOSINE DEHYDROGENASE-RELATED"/>
    <property type="match status" value="1"/>
</dbReference>
<dbReference type="EMBL" id="PDOD01000002">
    <property type="protein sequence ID" value="PYZ93356.1"/>
    <property type="molecule type" value="Genomic_DNA"/>
</dbReference>
<dbReference type="GO" id="GO:0051537">
    <property type="term" value="F:2 iron, 2 sulfur cluster binding"/>
    <property type="evidence" value="ECO:0007669"/>
    <property type="project" value="UniProtKB-KW"/>
</dbReference>
<dbReference type="InterPro" id="IPR038010">
    <property type="entry name" value="YhfW_C"/>
</dbReference>
<name>A0A323TGF6_9BACI</name>